<keyword evidence="1" id="KW-0472">Membrane</keyword>
<organism evidence="2 3">
    <name type="scientific">Roseovarius spongiae</name>
    <dbReference type="NCBI Taxonomy" id="2320272"/>
    <lineage>
        <taxon>Bacteria</taxon>
        <taxon>Pseudomonadati</taxon>
        <taxon>Pseudomonadota</taxon>
        <taxon>Alphaproteobacteria</taxon>
        <taxon>Rhodobacterales</taxon>
        <taxon>Roseobacteraceae</taxon>
        <taxon>Roseovarius</taxon>
    </lineage>
</organism>
<dbReference type="OrthoDB" id="7869508at2"/>
<dbReference type="AlphaFoldDB" id="A0A3A8B4L1"/>
<evidence type="ECO:0000256" key="1">
    <source>
        <dbReference type="SAM" id="Phobius"/>
    </source>
</evidence>
<feature type="transmembrane region" description="Helical" evidence="1">
    <location>
        <begin position="42"/>
        <end position="59"/>
    </location>
</feature>
<gene>
    <name evidence="2" type="ORF">D6850_03830</name>
</gene>
<evidence type="ECO:0000313" key="3">
    <source>
        <dbReference type="Proteomes" id="UP000281128"/>
    </source>
</evidence>
<dbReference type="InterPro" id="IPR047784">
    <property type="entry name" value="TrgA"/>
</dbReference>
<sequence length="152" mass="16674">MPKSHRMPSSARLIAAVSLGVLGWVGSEMVRPLMPPHTAFGWFNYVNVALGLLCGWFVIGSRTGRGYVESVSIGLTGGAALVFWALFAQSFNLMLKQSLDRKFKGPIEAIVGIFNNALEYLQFLWDTPLIVTLVIGSIVAGLLTEFVARRWT</sequence>
<keyword evidence="1" id="KW-0812">Transmembrane</keyword>
<keyword evidence="1" id="KW-1133">Transmembrane helix</keyword>
<reference evidence="2 3" key="1">
    <citation type="submission" date="2018-09" db="EMBL/GenBank/DDBJ databases">
        <title>Roseovarius spongiae sp. nov., isolated from a marine sponge.</title>
        <authorList>
            <person name="Zhuang L."/>
            <person name="Luo L."/>
        </authorList>
    </citation>
    <scope>NUCLEOTIDE SEQUENCE [LARGE SCALE GENOMIC DNA]</scope>
    <source>
        <strain evidence="2 3">HN-E21</strain>
    </source>
</reference>
<proteinExistence type="predicted"/>
<accession>A0A3A8B4L1</accession>
<feature type="transmembrane region" description="Helical" evidence="1">
    <location>
        <begin position="129"/>
        <end position="148"/>
    </location>
</feature>
<protein>
    <submittedName>
        <fullName evidence="2">Tellurium resistance protein</fullName>
    </submittedName>
</protein>
<comment type="caution">
    <text evidence="2">The sequence shown here is derived from an EMBL/GenBank/DDBJ whole genome shotgun (WGS) entry which is preliminary data.</text>
</comment>
<name>A0A3A8B4L1_9RHOB</name>
<dbReference type="Proteomes" id="UP000281128">
    <property type="component" value="Unassembled WGS sequence"/>
</dbReference>
<keyword evidence="3" id="KW-1185">Reference proteome</keyword>
<feature type="transmembrane region" description="Helical" evidence="1">
    <location>
        <begin position="71"/>
        <end position="91"/>
    </location>
</feature>
<dbReference type="NCBIfam" id="NF033773">
    <property type="entry name" value="tellur_TrgA"/>
    <property type="match status" value="1"/>
</dbReference>
<dbReference type="EMBL" id="RAPE01000001">
    <property type="protein sequence ID" value="RKF16681.1"/>
    <property type="molecule type" value="Genomic_DNA"/>
</dbReference>
<evidence type="ECO:0000313" key="2">
    <source>
        <dbReference type="EMBL" id="RKF16681.1"/>
    </source>
</evidence>